<dbReference type="GO" id="GO:0005886">
    <property type="term" value="C:plasma membrane"/>
    <property type="evidence" value="ECO:0007669"/>
    <property type="project" value="UniProtKB-SubCell"/>
</dbReference>
<evidence type="ECO:0000259" key="10">
    <source>
        <dbReference type="Pfam" id="PF04290"/>
    </source>
</evidence>
<gene>
    <name evidence="11" type="ORF">IIF7_17227</name>
</gene>
<dbReference type="OrthoDB" id="9815614at2"/>
<keyword evidence="5 9" id="KW-0812">Transmembrane</keyword>
<evidence type="ECO:0000256" key="5">
    <source>
        <dbReference type="ARBA" id="ARBA00022692"/>
    </source>
</evidence>
<dbReference type="RefSeq" id="WP_084842932.1">
    <property type="nucleotide sequence ID" value="NZ_ARYN01000018.1"/>
</dbReference>
<comment type="subcellular location">
    <subcellularLocation>
        <location evidence="1">Cell inner membrane</location>
        <topology evidence="1">Multi-pass membrane protein</topology>
    </subcellularLocation>
</comment>
<keyword evidence="3" id="KW-1003">Cell membrane</keyword>
<keyword evidence="4" id="KW-0997">Cell inner membrane</keyword>
<feature type="transmembrane region" description="Helical" evidence="9">
    <location>
        <begin position="82"/>
        <end position="106"/>
    </location>
</feature>
<evidence type="ECO:0000256" key="1">
    <source>
        <dbReference type="ARBA" id="ARBA00004429"/>
    </source>
</evidence>
<accession>A0A1Y1T0G4</accession>
<evidence type="ECO:0000256" key="4">
    <source>
        <dbReference type="ARBA" id="ARBA00022519"/>
    </source>
</evidence>
<keyword evidence="7 9" id="KW-0472">Membrane</keyword>
<reference evidence="11 12" key="1">
    <citation type="submission" date="2013-04" db="EMBL/GenBank/DDBJ databases">
        <title>Zunongwangia sp. 22II14-10F7 Genome Sequencing.</title>
        <authorList>
            <person name="Lai Q."/>
            <person name="Shao Z."/>
        </authorList>
    </citation>
    <scope>NUCLEOTIDE SEQUENCE [LARGE SCALE GENOMIC DNA]</scope>
    <source>
        <strain evidence="11 12">22II14-10F7</strain>
    </source>
</reference>
<dbReference type="InterPro" id="IPR055348">
    <property type="entry name" value="DctQ"/>
</dbReference>
<evidence type="ECO:0000313" key="11">
    <source>
        <dbReference type="EMBL" id="ORL44085.1"/>
    </source>
</evidence>
<keyword evidence="12" id="KW-1185">Reference proteome</keyword>
<keyword evidence="6 9" id="KW-1133">Transmembrane helix</keyword>
<feature type="domain" description="Tripartite ATP-independent periplasmic transporters DctQ component" evidence="10">
    <location>
        <begin position="19"/>
        <end position="150"/>
    </location>
</feature>
<evidence type="ECO:0000256" key="7">
    <source>
        <dbReference type="ARBA" id="ARBA00023136"/>
    </source>
</evidence>
<dbReference type="EMBL" id="ARYN01000018">
    <property type="protein sequence ID" value="ORL44085.1"/>
    <property type="molecule type" value="Genomic_DNA"/>
</dbReference>
<dbReference type="PANTHER" id="PTHR35011">
    <property type="entry name" value="2,3-DIKETO-L-GULONATE TRAP TRANSPORTER SMALL PERMEASE PROTEIN YIAM"/>
    <property type="match status" value="1"/>
</dbReference>
<evidence type="ECO:0000256" key="3">
    <source>
        <dbReference type="ARBA" id="ARBA00022475"/>
    </source>
</evidence>
<feature type="transmembrane region" description="Helical" evidence="9">
    <location>
        <begin position="44"/>
        <end position="61"/>
    </location>
</feature>
<protein>
    <submittedName>
        <fullName evidence="11">TRAP-type C4-dicarboxylate transport system, small permease component</fullName>
    </submittedName>
</protein>
<evidence type="ECO:0000313" key="12">
    <source>
        <dbReference type="Proteomes" id="UP000192746"/>
    </source>
</evidence>
<dbReference type="GO" id="GO:0015740">
    <property type="term" value="P:C4-dicarboxylate transport"/>
    <property type="evidence" value="ECO:0007669"/>
    <property type="project" value="TreeGrafter"/>
</dbReference>
<comment type="similarity">
    <text evidence="8">Belongs to the TRAP transporter small permease family.</text>
</comment>
<dbReference type="Pfam" id="PF04290">
    <property type="entry name" value="DctQ"/>
    <property type="match status" value="1"/>
</dbReference>
<dbReference type="GO" id="GO:0022857">
    <property type="term" value="F:transmembrane transporter activity"/>
    <property type="evidence" value="ECO:0007669"/>
    <property type="project" value="TreeGrafter"/>
</dbReference>
<evidence type="ECO:0000256" key="6">
    <source>
        <dbReference type="ARBA" id="ARBA00022989"/>
    </source>
</evidence>
<keyword evidence="2" id="KW-0813">Transport</keyword>
<feature type="transmembrane region" description="Helical" evidence="9">
    <location>
        <begin position="126"/>
        <end position="147"/>
    </location>
</feature>
<dbReference type="PANTHER" id="PTHR35011:SF2">
    <property type="entry name" value="2,3-DIKETO-L-GULONATE TRAP TRANSPORTER SMALL PERMEASE PROTEIN YIAM"/>
    <property type="match status" value="1"/>
</dbReference>
<proteinExistence type="inferred from homology"/>
<comment type="caution">
    <text evidence="11">The sequence shown here is derived from an EMBL/GenBank/DDBJ whole genome shotgun (WGS) entry which is preliminary data.</text>
</comment>
<name>A0A1Y1T0G4_9FLAO</name>
<evidence type="ECO:0000256" key="9">
    <source>
        <dbReference type="SAM" id="Phobius"/>
    </source>
</evidence>
<sequence length="151" mass="17527">MKKLDFYLGWFIVLLLSAMLFTVLWGVCARYIMDSPSSWTEELARFFLIWVSMLGAAYVSGKRDHITIDLWPEHVIKKYGRIMDVSVSLVIILFVFAVFIVGGIRYIYVSFKLWQTSAALEIPMGYIYLILPLTGFCVLFYRIGFLIKDLK</sequence>
<dbReference type="Proteomes" id="UP000192746">
    <property type="component" value="Unassembled WGS sequence"/>
</dbReference>
<dbReference type="STRING" id="1185767.IIF7_17227"/>
<dbReference type="AlphaFoldDB" id="A0A1Y1T0G4"/>
<organism evidence="11 12">
    <name type="scientific">Zunongwangia atlantica 22II14-10F7</name>
    <dbReference type="NCBI Taxonomy" id="1185767"/>
    <lineage>
        <taxon>Bacteria</taxon>
        <taxon>Pseudomonadati</taxon>
        <taxon>Bacteroidota</taxon>
        <taxon>Flavobacteriia</taxon>
        <taxon>Flavobacteriales</taxon>
        <taxon>Flavobacteriaceae</taxon>
        <taxon>Zunongwangia</taxon>
    </lineage>
</organism>
<dbReference type="InterPro" id="IPR007387">
    <property type="entry name" value="TRAP_DctQ"/>
</dbReference>
<feature type="transmembrane region" description="Helical" evidence="9">
    <location>
        <begin position="7"/>
        <end position="32"/>
    </location>
</feature>
<evidence type="ECO:0000256" key="2">
    <source>
        <dbReference type="ARBA" id="ARBA00022448"/>
    </source>
</evidence>
<evidence type="ECO:0000256" key="8">
    <source>
        <dbReference type="ARBA" id="ARBA00038436"/>
    </source>
</evidence>